<evidence type="ECO:0000256" key="18">
    <source>
        <dbReference type="ARBA" id="ARBA00065118"/>
    </source>
</evidence>
<keyword evidence="15" id="KW-0804">Transcription</keyword>
<comment type="subunit">
    <text evidence="6">Component of the CCR4-NOT complex, at least composed of CRR4 and CAF1 proteins.</text>
</comment>
<dbReference type="EC" id="3.1.13.4" evidence="7"/>
<dbReference type="Gene3D" id="3.30.420.10">
    <property type="entry name" value="Ribonuclease H-like superfamily/Ribonuclease H"/>
    <property type="match status" value="1"/>
</dbReference>
<dbReference type="Pfam" id="PF00179">
    <property type="entry name" value="UQ_con"/>
    <property type="match status" value="1"/>
</dbReference>
<gene>
    <name evidence="20" type="ORF">SSX86_023536</name>
</gene>
<keyword evidence="9" id="KW-0540">Nuclease</keyword>
<dbReference type="InterPro" id="IPR000608">
    <property type="entry name" value="UBC"/>
</dbReference>
<name>A0AAP0GSF4_9ASTR</name>
<evidence type="ECO:0000256" key="9">
    <source>
        <dbReference type="ARBA" id="ARBA00022722"/>
    </source>
</evidence>
<keyword evidence="14" id="KW-0805">Transcription regulation</keyword>
<dbReference type="PROSITE" id="PS50127">
    <property type="entry name" value="UBC_2"/>
    <property type="match status" value="1"/>
</dbReference>
<evidence type="ECO:0000256" key="4">
    <source>
        <dbReference type="ARBA" id="ARBA00004496"/>
    </source>
</evidence>
<sequence length="427" mass="48393">MTLGSGGSSVVVPRNFRLLEELERGEKGIGDGTVSYGMDDGDDIYMRSWTGTIIGPHNSVHEGRIYQLKLFCDKDYPEKPPTVRFHSRVNMTCVNHETGVVEPKKFGILANWQREYTMEDILIQLKKEMGAPHNRKLVQPPEGPAVVVAMPIDSCSSPSPPIVIRSVWAHNLEPEFRLIGSIIDDFPYVSMDTEFPGVVVRPNAGGYEYFRHQKPSEHYLLLKSNVDVLKLIQVGLTFTDSEGNLPDLGESNARYIWEFNFKDFDPLRDQHASESIDLLKRQGIDFRRNHEFGIDTARFAQLMMSSGLVCNELVSWVTFHSAYDFGYLVKILTGRMLPDELNRFVDLLRTFFGEKVYDVKHLMRYCEGLYGGLDRVAKTLEVERAVGKCHQAGSDSLLTWHAFQKIRDLCSGGPEKYAGVLYGLEVL</sequence>
<evidence type="ECO:0000313" key="21">
    <source>
        <dbReference type="Proteomes" id="UP001408789"/>
    </source>
</evidence>
<dbReference type="InterPro" id="IPR036397">
    <property type="entry name" value="RNaseH_sf"/>
</dbReference>
<dbReference type="PANTHER" id="PTHR10797">
    <property type="entry name" value="CCR4-NOT TRANSCRIPTION COMPLEX SUBUNIT"/>
    <property type="match status" value="1"/>
</dbReference>
<dbReference type="Gene3D" id="3.10.110.10">
    <property type="entry name" value="Ubiquitin Conjugating Enzyme"/>
    <property type="match status" value="1"/>
</dbReference>
<comment type="subunit">
    <text evidence="18">Heterodimer with UBC35 or UBC36.</text>
</comment>
<dbReference type="CDD" id="cd23807">
    <property type="entry name" value="UEV_UBE2V"/>
    <property type="match status" value="1"/>
</dbReference>
<organism evidence="20 21">
    <name type="scientific">Deinandra increscens subsp. villosa</name>
    <dbReference type="NCBI Taxonomy" id="3103831"/>
    <lineage>
        <taxon>Eukaryota</taxon>
        <taxon>Viridiplantae</taxon>
        <taxon>Streptophyta</taxon>
        <taxon>Embryophyta</taxon>
        <taxon>Tracheophyta</taxon>
        <taxon>Spermatophyta</taxon>
        <taxon>Magnoliopsida</taxon>
        <taxon>eudicotyledons</taxon>
        <taxon>Gunneridae</taxon>
        <taxon>Pentapetalae</taxon>
        <taxon>asterids</taxon>
        <taxon>campanulids</taxon>
        <taxon>Asterales</taxon>
        <taxon>Asteraceae</taxon>
        <taxon>Asteroideae</taxon>
        <taxon>Heliantheae alliance</taxon>
        <taxon>Madieae</taxon>
        <taxon>Madiinae</taxon>
        <taxon>Deinandra</taxon>
    </lineage>
</organism>
<evidence type="ECO:0000256" key="10">
    <source>
        <dbReference type="ARBA" id="ARBA00022723"/>
    </source>
</evidence>
<dbReference type="GO" id="GO:0005737">
    <property type="term" value="C:cytoplasm"/>
    <property type="evidence" value="ECO:0007669"/>
    <property type="project" value="UniProtKB-SubCell"/>
</dbReference>
<dbReference type="InterPro" id="IPR039637">
    <property type="entry name" value="CNOT7/CNOT8/Pop2"/>
</dbReference>
<comment type="caution">
    <text evidence="20">The sequence shown here is derived from an EMBL/GenBank/DDBJ whole genome shotgun (WGS) entry which is preliminary data.</text>
</comment>
<comment type="subcellular location">
    <subcellularLocation>
        <location evidence="4">Cytoplasm</location>
    </subcellularLocation>
    <subcellularLocation>
        <location evidence="3">Nucleus</location>
    </subcellularLocation>
</comment>
<comment type="function">
    <text evidence="17">Ubiquitous transcription factor required for a diverse set of processes. It is a component of the CCR4 complex involved in the control of gene expression.</text>
</comment>
<dbReference type="InterPro" id="IPR006941">
    <property type="entry name" value="RNase_CAF1"/>
</dbReference>
<accession>A0AAP0GSF4</accession>
<dbReference type="SUPFAM" id="SSF54495">
    <property type="entry name" value="UBC-like"/>
    <property type="match status" value="1"/>
</dbReference>
<evidence type="ECO:0000256" key="15">
    <source>
        <dbReference type="ARBA" id="ARBA00023163"/>
    </source>
</evidence>
<dbReference type="SMART" id="SM00212">
    <property type="entry name" value="UBCc"/>
    <property type="match status" value="1"/>
</dbReference>
<keyword evidence="21" id="KW-1185">Reference proteome</keyword>
<evidence type="ECO:0000256" key="2">
    <source>
        <dbReference type="ARBA" id="ARBA00001968"/>
    </source>
</evidence>
<evidence type="ECO:0000256" key="14">
    <source>
        <dbReference type="ARBA" id="ARBA00023015"/>
    </source>
</evidence>
<keyword evidence="13" id="KW-0694">RNA-binding</keyword>
<dbReference type="InterPro" id="IPR016135">
    <property type="entry name" value="UBQ-conjugating_enzyme/RWD"/>
</dbReference>
<keyword evidence="8" id="KW-0963">Cytoplasm</keyword>
<evidence type="ECO:0000256" key="11">
    <source>
        <dbReference type="ARBA" id="ARBA00022801"/>
    </source>
</evidence>
<keyword evidence="12" id="KW-0269">Exonuclease</keyword>
<dbReference type="Pfam" id="PF04857">
    <property type="entry name" value="CAF1"/>
    <property type="match status" value="1"/>
</dbReference>
<feature type="domain" description="UBC core" evidence="19">
    <location>
        <begin position="13"/>
        <end position="176"/>
    </location>
</feature>
<proteinExistence type="inferred from homology"/>
<keyword evidence="10" id="KW-0479">Metal-binding</keyword>
<evidence type="ECO:0000256" key="7">
    <source>
        <dbReference type="ARBA" id="ARBA00012161"/>
    </source>
</evidence>
<evidence type="ECO:0000256" key="8">
    <source>
        <dbReference type="ARBA" id="ARBA00022490"/>
    </source>
</evidence>
<evidence type="ECO:0000256" key="16">
    <source>
        <dbReference type="ARBA" id="ARBA00023242"/>
    </source>
</evidence>
<keyword evidence="11" id="KW-0378">Hydrolase</keyword>
<dbReference type="GO" id="GO:0004535">
    <property type="term" value="F:poly(A)-specific ribonuclease activity"/>
    <property type="evidence" value="ECO:0007669"/>
    <property type="project" value="UniProtKB-EC"/>
</dbReference>
<protein>
    <recommendedName>
        <fullName evidence="7">poly(A)-specific ribonuclease</fullName>
        <ecNumber evidence="7">3.1.13.4</ecNumber>
    </recommendedName>
</protein>
<dbReference type="EMBL" id="JBCNJP010000023">
    <property type="protein sequence ID" value="KAK9058694.1"/>
    <property type="molecule type" value="Genomic_DNA"/>
</dbReference>
<dbReference type="Proteomes" id="UP001408789">
    <property type="component" value="Unassembled WGS sequence"/>
</dbReference>
<reference evidence="20 21" key="1">
    <citation type="submission" date="2024-04" db="EMBL/GenBank/DDBJ databases">
        <title>The reference genome of an endangered Asteraceae, Deinandra increscens subsp. villosa, native to the Central Coast of California.</title>
        <authorList>
            <person name="Guilliams M."/>
            <person name="Hasenstab-Lehman K."/>
            <person name="Meyer R."/>
            <person name="Mcevoy S."/>
        </authorList>
    </citation>
    <scope>NUCLEOTIDE SEQUENCE [LARGE SCALE GENOMIC DNA]</scope>
    <source>
        <tissue evidence="20">Leaf</tissue>
    </source>
</reference>
<comment type="catalytic activity">
    <reaction evidence="1">
        <text>Exonucleolytic cleavage of poly(A) to 5'-AMP.</text>
        <dbReference type="EC" id="3.1.13.4"/>
    </reaction>
</comment>
<dbReference type="GO" id="GO:0046872">
    <property type="term" value="F:metal ion binding"/>
    <property type="evidence" value="ECO:0007669"/>
    <property type="project" value="UniProtKB-KW"/>
</dbReference>
<evidence type="ECO:0000256" key="12">
    <source>
        <dbReference type="ARBA" id="ARBA00022839"/>
    </source>
</evidence>
<dbReference type="InterPro" id="IPR012337">
    <property type="entry name" value="RNaseH-like_sf"/>
</dbReference>
<dbReference type="GO" id="GO:0005634">
    <property type="term" value="C:nucleus"/>
    <property type="evidence" value="ECO:0007669"/>
    <property type="project" value="UniProtKB-SubCell"/>
</dbReference>
<evidence type="ECO:0000256" key="6">
    <source>
        <dbReference type="ARBA" id="ARBA00011757"/>
    </source>
</evidence>
<dbReference type="FunFam" id="3.10.110.10:FF:000019">
    <property type="entry name" value="Ubiquitin-conjugating enzyme E2 variant 1C"/>
    <property type="match status" value="1"/>
</dbReference>
<dbReference type="GO" id="GO:0030014">
    <property type="term" value="C:CCR4-NOT complex"/>
    <property type="evidence" value="ECO:0007669"/>
    <property type="project" value="InterPro"/>
</dbReference>
<evidence type="ECO:0000256" key="1">
    <source>
        <dbReference type="ARBA" id="ARBA00001663"/>
    </source>
</evidence>
<evidence type="ECO:0000256" key="13">
    <source>
        <dbReference type="ARBA" id="ARBA00022884"/>
    </source>
</evidence>
<comment type="cofactor">
    <cofactor evidence="2">
        <name>a divalent metal cation</name>
        <dbReference type="ChEBI" id="CHEBI:60240"/>
    </cofactor>
</comment>
<evidence type="ECO:0000256" key="5">
    <source>
        <dbReference type="ARBA" id="ARBA00008372"/>
    </source>
</evidence>
<comment type="similarity">
    <text evidence="5">Belongs to the CAF1 family.</text>
</comment>
<dbReference type="GO" id="GO:0003723">
    <property type="term" value="F:RNA binding"/>
    <property type="evidence" value="ECO:0007669"/>
    <property type="project" value="UniProtKB-KW"/>
</dbReference>
<keyword evidence="16" id="KW-0539">Nucleus</keyword>
<dbReference type="SUPFAM" id="SSF53098">
    <property type="entry name" value="Ribonuclease H-like"/>
    <property type="match status" value="1"/>
</dbReference>
<evidence type="ECO:0000313" key="20">
    <source>
        <dbReference type="EMBL" id="KAK9058694.1"/>
    </source>
</evidence>
<evidence type="ECO:0000256" key="17">
    <source>
        <dbReference type="ARBA" id="ARBA00025148"/>
    </source>
</evidence>
<evidence type="ECO:0000259" key="19">
    <source>
        <dbReference type="PROSITE" id="PS50127"/>
    </source>
</evidence>
<evidence type="ECO:0000256" key="3">
    <source>
        <dbReference type="ARBA" id="ARBA00004123"/>
    </source>
</evidence>
<dbReference type="AlphaFoldDB" id="A0AAP0GSF4"/>